<proteinExistence type="predicted"/>
<evidence type="ECO:0000256" key="4">
    <source>
        <dbReference type="ARBA" id="ARBA00023136"/>
    </source>
</evidence>
<evidence type="ECO:0000256" key="3">
    <source>
        <dbReference type="ARBA" id="ARBA00022989"/>
    </source>
</evidence>
<evidence type="ECO:0000256" key="1">
    <source>
        <dbReference type="ARBA" id="ARBA00022475"/>
    </source>
</evidence>
<dbReference type="Pfam" id="PF00092">
    <property type="entry name" value="VWA"/>
    <property type="match status" value="1"/>
</dbReference>
<protein>
    <recommendedName>
        <fullName evidence="6">VWFA domain-containing protein</fullName>
    </recommendedName>
</protein>
<evidence type="ECO:0000313" key="7">
    <source>
        <dbReference type="EMBL" id="OGG54313.1"/>
    </source>
</evidence>
<dbReference type="SMART" id="SM00327">
    <property type="entry name" value="VWA"/>
    <property type="match status" value="1"/>
</dbReference>
<dbReference type="SUPFAM" id="SSF53300">
    <property type="entry name" value="vWA-like"/>
    <property type="match status" value="1"/>
</dbReference>
<sequence>MRFAEPQYFYLLFLLPAFVIFYGWAFRKKRQALARFGSLDLVRKLMAATSSGRQVFKAALVIGGVFFLVLAAARPQFGTKEEVVRRKGVDIVVALDTSLSMLAEDIRPNRLERAKREVAALIDRLKGDRVGVVTFAGQAFVQCPLTLDYGAAKLFLDAVDTGLIPVRGTAIGEAIRVSAQAFDREQKKYKVLILVTDGEDHEGDPLRAARQAAEEGVRVYAIGVGTREGDLIPVRSDGMVSYWKDRSGNIVKTRMDETTLEKVALITDGKYYRSTSSGIELDRVYEDISRMEQRELSSKKMTQFEDRYQYPLFLAVACFAAEALLSDRRKVRQEWRGRFE</sequence>
<evidence type="ECO:0000259" key="6">
    <source>
        <dbReference type="PROSITE" id="PS50234"/>
    </source>
</evidence>
<feature type="transmembrane region" description="Helical" evidence="5">
    <location>
        <begin position="55"/>
        <end position="73"/>
    </location>
</feature>
<evidence type="ECO:0000256" key="5">
    <source>
        <dbReference type="SAM" id="Phobius"/>
    </source>
</evidence>
<evidence type="ECO:0000256" key="2">
    <source>
        <dbReference type="ARBA" id="ARBA00022692"/>
    </source>
</evidence>
<feature type="domain" description="VWFA" evidence="6">
    <location>
        <begin position="90"/>
        <end position="288"/>
    </location>
</feature>
<keyword evidence="1" id="KW-1003">Cell membrane</keyword>
<dbReference type="PANTHER" id="PTHR22550">
    <property type="entry name" value="SPORE GERMINATION PROTEIN"/>
    <property type="match status" value="1"/>
</dbReference>
<comment type="caution">
    <text evidence="7">The sequence shown here is derived from an EMBL/GenBank/DDBJ whole genome shotgun (WGS) entry which is preliminary data.</text>
</comment>
<dbReference type="InterPro" id="IPR050768">
    <property type="entry name" value="UPF0353/GerABKA_families"/>
</dbReference>
<keyword evidence="4 5" id="KW-0472">Membrane</keyword>
<dbReference type="InterPro" id="IPR002035">
    <property type="entry name" value="VWF_A"/>
</dbReference>
<dbReference type="AlphaFoldDB" id="A0A1F6CYR0"/>
<keyword evidence="3 5" id="KW-1133">Transmembrane helix</keyword>
<accession>A0A1F6CYR0</accession>
<dbReference type="InterPro" id="IPR036465">
    <property type="entry name" value="vWFA_dom_sf"/>
</dbReference>
<keyword evidence="2 5" id="KW-0812">Transmembrane</keyword>
<gene>
    <name evidence="7" type="ORF">A3F84_14800</name>
</gene>
<dbReference type="Proteomes" id="UP000178606">
    <property type="component" value="Unassembled WGS sequence"/>
</dbReference>
<dbReference type="PANTHER" id="PTHR22550:SF5">
    <property type="entry name" value="LEUCINE ZIPPER PROTEIN 4"/>
    <property type="match status" value="1"/>
</dbReference>
<reference evidence="7 8" key="1">
    <citation type="journal article" date="2016" name="Nat. Commun.">
        <title>Thousands of microbial genomes shed light on interconnected biogeochemical processes in an aquifer system.</title>
        <authorList>
            <person name="Anantharaman K."/>
            <person name="Brown C.T."/>
            <person name="Hug L.A."/>
            <person name="Sharon I."/>
            <person name="Castelle C.J."/>
            <person name="Probst A.J."/>
            <person name="Thomas B.C."/>
            <person name="Singh A."/>
            <person name="Wilkins M.J."/>
            <person name="Karaoz U."/>
            <person name="Brodie E.L."/>
            <person name="Williams K.H."/>
            <person name="Hubbard S.S."/>
            <person name="Banfield J.F."/>
        </authorList>
    </citation>
    <scope>NUCLEOTIDE SEQUENCE [LARGE SCALE GENOMIC DNA]</scope>
    <source>
        <strain evidence="8">RIFCSPLOWO2_12_FULL_64_10</strain>
    </source>
</reference>
<feature type="transmembrane region" description="Helical" evidence="5">
    <location>
        <begin position="6"/>
        <end position="26"/>
    </location>
</feature>
<dbReference type="EMBL" id="MFKF01000107">
    <property type="protein sequence ID" value="OGG54313.1"/>
    <property type="molecule type" value="Genomic_DNA"/>
</dbReference>
<organism evidence="7 8">
    <name type="scientific">Handelsmanbacteria sp. (strain RIFCSPLOWO2_12_FULL_64_10)</name>
    <dbReference type="NCBI Taxonomy" id="1817868"/>
    <lineage>
        <taxon>Bacteria</taxon>
        <taxon>Candidatus Handelsmaniibacteriota</taxon>
    </lineage>
</organism>
<evidence type="ECO:0000313" key="8">
    <source>
        <dbReference type="Proteomes" id="UP000178606"/>
    </source>
</evidence>
<dbReference type="PROSITE" id="PS50234">
    <property type="entry name" value="VWFA"/>
    <property type="match status" value="1"/>
</dbReference>
<name>A0A1F6CYR0_HANXR</name>
<dbReference type="Gene3D" id="3.40.50.410">
    <property type="entry name" value="von Willebrand factor, type A domain"/>
    <property type="match status" value="1"/>
</dbReference>